<evidence type="ECO:0000313" key="11">
    <source>
        <dbReference type="Proteomes" id="UP000472755"/>
    </source>
</evidence>
<dbReference type="Proteomes" id="UP000431913">
    <property type="component" value="Unassembled WGS sequence"/>
</dbReference>
<reference evidence="4 8" key="1">
    <citation type="submission" date="2015-10" db="EMBL/GenBank/DDBJ databases">
        <title>A novel member of the family Ruminococcaceae isolated from human faeces.</title>
        <authorList>
            <person name="Shkoporov A.N."/>
            <person name="Chaplin A.V."/>
            <person name="Motuzova O.V."/>
            <person name="Kafarskaia L.I."/>
            <person name="Efimov B.A."/>
        </authorList>
    </citation>
    <scope>NUCLEOTIDE SEQUENCE [LARGE SCALE GENOMIC DNA]</scope>
    <source>
        <strain evidence="4 8">668</strain>
    </source>
</reference>
<evidence type="ECO:0000313" key="8">
    <source>
        <dbReference type="Proteomes" id="UP000053433"/>
    </source>
</evidence>
<evidence type="ECO:0000256" key="2">
    <source>
        <dbReference type="SAM" id="Phobius"/>
    </source>
</evidence>
<feature type="region of interest" description="Disordered" evidence="1">
    <location>
        <begin position="54"/>
        <end position="101"/>
    </location>
</feature>
<sequence>MANNIKPYKVHSKRRRNQTLLVQAGLGVLIVALLFGISYSSVKIIHGQPVFPVRGAQQDGGPPSSESTPPAPESVSTPSGGGAQEVGGRPEAAAPVQAWNTEVPVERTLESDVTASDSRLLAVPANGRLSTEYFRTALFIGDSLSQGFALYAPTRDVATVCAYKSTSPNQVLQNFVGQRPDGSRIEMWDDIKVQSPSNIYVLYGTNALISQSDEAFLKYYSDLLDKLRERFAGVPIYVQSITPTTAEQGVKQPPLENGHIRLINNAIAKLAVSKGLYYLDAQEALADADGNLRGDYVGTYDGIHMNPTGYAAWADYILTHTVYSDYNKQFVTEGPYA</sequence>
<feature type="domain" description="SGNH hydrolase-type esterase" evidence="3">
    <location>
        <begin position="139"/>
        <end position="312"/>
    </location>
</feature>
<reference evidence="5 9" key="3">
    <citation type="submission" date="2019-08" db="EMBL/GenBank/DDBJ databases">
        <title>In-depth cultivation of the pig gut microbiome towards novel bacterial diversity and tailored functional studies.</title>
        <authorList>
            <person name="Wylensek D."/>
            <person name="Hitch T.C.A."/>
            <person name="Clavel T."/>
        </authorList>
    </citation>
    <scope>NUCLEOTIDE SEQUENCE [LARGE SCALE GENOMIC DNA]</scope>
    <source>
        <strain evidence="5 9">WCA3-601-WT-6J</strain>
    </source>
</reference>
<keyword evidence="2" id="KW-0812">Transmembrane</keyword>
<name>A0A0W7TUE9_9FIRM</name>
<organism evidence="4 8">
    <name type="scientific">Ruthenibacterium lactatiformans</name>
    <dbReference type="NCBI Taxonomy" id="1550024"/>
    <lineage>
        <taxon>Bacteria</taxon>
        <taxon>Bacillati</taxon>
        <taxon>Bacillota</taxon>
        <taxon>Clostridia</taxon>
        <taxon>Eubacteriales</taxon>
        <taxon>Oscillospiraceae</taxon>
        <taxon>Ruthenibacterium</taxon>
    </lineage>
</organism>
<gene>
    <name evidence="4" type="ORF">ASJ35_04050</name>
    <name evidence="5" type="ORF">FYJ76_01335</name>
    <name evidence="7" type="ORF">GMD52_10030</name>
    <name evidence="6" type="ORF">GMD59_08200</name>
</gene>
<accession>A0A0W7TUE9</accession>
<comment type="caution">
    <text evidence="4">The sequence shown here is derived from an EMBL/GenBank/DDBJ whole genome shotgun (WGS) entry which is preliminary data.</text>
</comment>
<dbReference type="Proteomes" id="UP000053433">
    <property type="component" value="Unassembled WGS sequence"/>
</dbReference>
<keyword evidence="2" id="KW-0472">Membrane</keyword>
<dbReference type="Proteomes" id="UP000449193">
    <property type="component" value="Unassembled WGS sequence"/>
</dbReference>
<feature type="transmembrane region" description="Helical" evidence="2">
    <location>
        <begin position="20"/>
        <end position="39"/>
    </location>
</feature>
<dbReference type="InterPro" id="IPR013830">
    <property type="entry name" value="SGNH_hydro"/>
</dbReference>
<feature type="compositionally biased region" description="Low complexity" evidence="1">
    <location>
        <begin position="62"/>
        <end position="78"/>
    </location>
</feature>
<dbReference type="Pfam" id="PF13472">
    <property type="entry name" value="Lipase_GDSL_2"/>
    <property type="match status" value="1"/>
</dbReference>
<evidence type="ECO:0000259" key="3">
    <source>
        <dbReference type="Pfam" id="PF13472"/>
    </source>
</evidence>
<dbReference type="Gene3D" id="3.40.50.1110">
    <property type="entry name" value="SGNH hydrolase"/>
    <property type="match status" value="1"/>
</dbReference>
<dbReference type="AlphaFoldDB" id="A0A0W7TUE9"/>
<evidence type="ECO:0000313" key="10">
    <source>
        <dbReference type="Proteomes" id="UP000449193"/>
    </source>
</evidence>
<reference evidence="10 11" key="2">
    <citation type="journal article" date="2019" name="Nat. Med.">
        <title>A library of human gut bacterial isolates paired with longitudinal multiomics data enables mechanistic microbiome research.</title>
        <authorList>
            <person name="Poyet M."/>
            <person name="Groussin M."/>
            <person name="Gibbons S.M."/>
            <person name="Avila-Pacheco J."/>
            <person name="Jiang X."/>
            <person name="Kearney S.M."/>
            <person name="Perrotta A.R."/>
            <person name="Berdy B."/>
            <person name="Zhao S."/>
            <person name="Lieberman T.D."/>
            <person name="Swanson P.K."/>
            <person name="Smith M."/>
            <person name="Roesemann S."/>
            <person name="Alexander J.E."/>
            <person name="Rich S.A."/>
            <person name="Livny J."/>
            <person name="Vlamakis H."/>
            <person name="Clish C."/>
            <person name="Bullock K."/>
            <person name="Deik A."/>
            <person name="Scott J."/>
            <person name="Pierce K.A."/>
            <person name="Xavier R.J."/>
            <person name="Alm E.J."/>
        </authorList>
    </citation>
    <scope>NUCLEOTIDE SEQUENCE [LARGE SCALE GENOMIC DNA]</scope>
    <source>
        <strain evidence="6 11">BIOML-A4</strain>
        <strain evidence="7 10">BIOML-A7</strain>
    </source>
</reference>
<evidence type="ECO:0000313" key="6">
    <source>
        <dbReference type="EMBL" id="MTS27268.1"/>
    </source>
</evidence>
<dbReference type="EMBL" id="VUNJ01000001">
    <property type="protein sequence ID" value="MST90590.1"/>
    <property type="molecule type" value="Genomic_DNA"/>
</dbReference>
<dbReference type="EMBL" id="WMZU01000010">
    <property type="protein sequence ID" value="MTS27268.1"/>
    <property type="molecule type" value="Genomic_DNA"/>
</dbReference>
<protein>
    <recommendedName>
        <fullName evidence="3">SGNH hydrolase-type esterase domain-containing protein</fullName>
    </recommendedName>
</protein>
<evidence type="ECO:0000313" key="5">
    <source>
        <dbReference type="EMBL" id="MST90590.1"/>
    </source>
</evidence>
<evidence type="ECO:0000313" key="4">
    <source>
        <dbReference type="EMBL" id="KUE77447.1"/>
    </source>
</evidence>
<dbReference type="SUPFAM" id="SSF52266">
    <property type="entry name" value="SGNH hydrolase"/>
    <property type="match status" value="1"/>
</dbReference>
<dbReference type="EMBL" id="WMZR01000012">
    <property type="protein sequence ID" value="MTS51879.1"/>
    <property type="molecule type" value="Genomic_DNA"/>
</dbReference>
<dbReference type="RefSeq" id="WP_050004714.1">
    <property type="nucleotide sequence ID" value="NZ_CAOJUJ010000023.1"/>
</dbReference>
<evidence type="ECO:0000313" key="9">
    <source>
        <dbReference type="Proteomes" id="UP000431913"/>
    </source>
</evidence>
<proteinExistence type="predicted"/>
<dbReference type="InterPro" id="IPR036514">
    <property type="entry name" value="SGNH_hydro_sf"/>
</dbReference>
<keyword evidence="2" id="KW-1133">Transmembrane helix</keyword>
<dbReference type="Proteomes" id="UP000472755">
    <property type="component" value="Unassembled WGS sequence"/>
</dbReference>
<dbReference type="EMBL" id="LMUA01000003">
    <property type="protein sequence ID" value="KUE77447.1"/>
    <property type="molecule type" value="Genomic_DNA"/>
</dbReference>
<evidence type="ECO:0000313" key="7">
    <source>
        <dbReference type="EMBL" id="MTS51879.1"/>
    </source>
</evidence>
<evidence type="ECO:0000256" key="1">
    <source>
        <dbReference type="SAM" id="MobiDB-lite"/>
    </source>
</evidence>
<dbReference type="GeneID" id="42855893"/>